<dbReference type="SUPFAM" id="SSF53756">
    <property type="entry name" value="UDP-Glycosyltransferase/glycogen phosphorylase"/>
    <property type="match status" value="1"/>
</dbReference>
<dbReference type="InterPro" id="IPR001296">
    <property type="entry name" value="Glyco_trans_1"/>
</dbReference>
<protein>
    <submittedName>
        <fullName evidence="3">Mannosyltransferase wbka</fullName>
    </submittedName>
</protein>
<evidence type="ECO:0000313" key="3">
    <source>
        <dbReference type="EMBL" id="KUG14249.1"/>
    </source>
</evidence>
<feature type="domain" description="Glycosyl transferase family 1" evidence="2">
    <location>
        <begin position="183"/>
        <end position="332"/>
    </location>
</feature>
<dbReference type="AlphaFoldDB" id="A0A0W8F0B4"/>
<dbReference type="GO" id="GO:0004378">
    <property type="term" value="F:GDP-Man:Man(1)GlcNAc(2)-PP-Dol alpha-1,3-mannosyltransferase activity"/>
    <property type="evidence" value="ECO:0007669"/>
    <property type="project" value="InterPro"/>
</dbReference>
<reference evidence="3" key="1">
    <citation type="journal article" date="2015" name="Proc. Natl. Acad. Sci. U.S.A.">
        <title>Networks of energetic and metabolic interactions define dynamics in microbial communities.</title>
        <authorList>
            <person name="Embree M."/>
            <person name="Liu J.K."/>
            <person name="Al-Bassam M.M."/>
            <person name="Zengler K."/>
        </authorList>
    </citation>
    <scope>NUCLEOTIDE SEQUENCE</scope>
</reference>
<dbReference type="PANTHER" id="PTHR45918">
    <property type="entry name" value="ALPHA-1,3/1,6-MANNOSYLTRANSFERASE ALG2"/>
    <property type="match status" value="1"/>
</dbReference>
<comment type="caution">
    <text evidence="3">The sequence shown here is derived from an EMBL/GenBank/DDBJ whole genome shotgun (WGS) entry which is preliminary data.</text>
</comment>
<dbReference type="InterPro" id="IPR027054">
    <property type="entry name" value="ALG2"/>
</dbReference>
<dbReference type="EMBL" id="LNQE01001682">
    <property type="protein sequence ID" value="KUG14249.1"/>
    <property type="molecule type" value="Genomic_DNA"/>
</dbReference>
<dbReference type="Pfam" id="PF00534">
    <property type="entry name" value="Glycos_transf_1"/>
    <property type="match status" value="1"/>
</dbReference>
<keyword evidence="3" id="KW-0328">Glycosyltransferase</keyword>
<organism evidence="3">
    <name type="scientific">hydrocarbon metagenome</name>
    <dbReference type="NCBI Taxonomy" id="938273"/>
    <lineage>
        <taxon>unclassified sequences</taxon>
        <taxon>metagenomes</taxon>
        <taxon>ecological metagenomes</taxon>
    </lineage>
</organism>
<evidence type="ECO:0000259" key="2">
    <source>
        <dbReference type="Pfam" id="PF00534"/>
    </source>
</evidence>
<evidence type="ECO:0000256" key="1">
    <source>
        <dbReference type="ARBA" id="ARBA00022679"/>
    </source>
</evidence>
<dbReference type="PANTHER" id="PTHR45918:SF1">
    <property type="entry name" value="ALPHA-1,3_1,6-MANNOSYLTRANSFERASE ALG2"/>
    <property type="match status" value="1"/>
</dbReference>
<gene>
    <name evidence="3" type="ORF">ASZ90_016109</name>
</gene>
<keyword evidence="1 3" id="KW-0808">Transferase</keyword>
<accession>A0A0W8F0B4</accession>
<sequence>MRCAVFHDYFGAVGGGEKVAVAIAQTLGADIITTDTGSLDRISSGLPVRSLGKTYRTPPLKQISATHLFSSCDFSDEYDLSIFSGNWAHHASAKHHPNFWYCHTPVRAFYDLYETFLRRQPFLQRQAFALWTALYRRRDQRAVTHVDRIMTNSQNTLGRIHRYYQRDADIVYPPIETSQFAFREYGDFWLSVNRLYPEKRIELQIETFRSLPEERLVIVGGYAEGDHADRYAHHLNNNLPANVELAGEVPYSTLRSLYAECKGFITTALDEDFGMTPLEAMASGKAVVAVREGGYMESVINGETGFLVPADVPSLVEAVLSVSQNPERFRDACISQSGLFDISVFEERLKTQIHTLGVS</sequence>
<dbReference type="Gene3D" id="3.40.50.2000">
    <property type="entry name" value="Glycogen Phosphorylase B"/>
    <property type="match status" value="1"/>
</dbReference>
<name>A0A0W8F0B4_9ZZZZ</name>
<proteinExistence type="predicted"/>